<proteinExistence type="predicted"/>
<evidence type="ECO:0000256" key="1">
    <source>
        <dbReference type="SAM" id="MobiDB-lite"/>
    </source>
</evidence>
<reference evidence="3 4" key="1">
    <citation type="submission" date="2016-10" db="EMBL/GenBank/DDBJ databases">
        <authorList>
            <person name="de Groot N.N."/>
        </authorList>
    </citation>
    <scope>NUCLEOTIDE SEQUENCE [LARGE SCALE GENOMIC DNA]</scope>
    <source>
        <strain evidence="3 4">DSM 43941</strain>
    </source>
</reference>
<sequence length="215" mass="23997">MKLCAAALVAAMVVLATAGCTDTDEPVNPGASASSAPTSMTFDEVYRILPMDGTRDLPISWDLSQVQDTDEILAARRSLAFLKWLDASTDWPSVIPIGRFLFTERSYQATLEPFINATDTNDPRIGPIWVKTVGVETNGPDQVTVTFCTDIGYWRNTSEKSQVRRDRANLESYEMHYVQTSDGQRRWLADRVSANDGKRGPKYDAECTKWAQHQP</sequence>
<evidence type="ECO:0000313" key="3">
    <source>
        <dbReference type="EMBL" id="SDT66860.1"/>
    </source>
</evidence>
<dbReference type="EMBL" id="LT629758">
    <property type="protein sequence ID" value="SDT66860.1"/>
    <property type="molecule type" value="Genomic_DNA"/>
</dbReference>
<dbReference type="PROSITE" id="PS51257">
    <property type="entry name" value="PROKAR_LIPOPROTEIN"/>
    <property type="match status" value="1"/>
</dbReference>
<evidence type="ECO:0008006" key="5">
    <source>
        <dbReference type="Google" id="ProtNLM"/>
    </source>
</evidence>
<dbReference type="STRING" id="113562.SAMN04489716_5397"/>
<evidence type="ECO:0000256" key="2">
    <source>
        <dbReference type="SAM" id="SignalP"/>
    </source>
</evidence>
<protein>
    <recommendedName>
        <fullName evidence="5">Lipoprotein</fullName>
    </recommendedName>
</protein>
<feature type="signal peptide" evidence="2">
    <location>
        <begin position="1"/>
        <end position="18"/>
    </location>
</feature>
<organism evidence="3 4">
    <name type="scientific">Actinoplanes derwentensis</name>
    <dbReference type="NCBI Taxonomy" id="113562"/>
    <lineage>
        <taxon>Bacteria</taxon>
        <taxon>Bacillati</taxon>
        <taxon>Actinomycetota</taxon>
        <taxon>Actinomycetes</taxon>
        <taxon>Micromonosporales</taxon>
        <taxon>Micromonosporaceae</taxon>
        <taxon>Actinoplanes</taxon>
    </lineage>
</organism>
<dbReference type="AlphaFoldDB" id="A0A1H2C8S2"/>
<feature type="region of interest" description="Disordered" evidence="1">
    <location>
        <begin position="192"/>
        <end position="215"/>
    </location>
</feature>
<keyword evidence="2" id="KW-0732">Signal</keyword>
<keyword evidence="4" id="KW-1185">Reference proteome</keyword>
<feature type="compositionally biased region" description="Basic and acidic residues" evidence="1">
    <location>
        <begin position="196"/>
        <end position="207"/>
    </location>
</feature>
<accession>A0A1H2C8S2</accession>
<dbReference type="Proteomes" id="UP000198688">
    <property type="component" value="Chromosome I"/>
</dbReference>
<name>A0A1H2C8S2_9ACTN</name>
<gene>
    <name evidence="3" type="ORF">SAMN04489716_5397</name>
</gene>
<evidence type="ECO:0000313" key="4">
    <source>
        <dbReference type="Proteomes" id="UP000198688"/>
    </source>
</evidence>
<dbReference type="RefSeq" id="WP_239135539.1">
    <property type="nucleotide sequence ID" value="NZ_BOMJ01000069.1"/>
</dbReference>
<feature type="chain" id="PRO_5038600550" description="Lipoprotein" evidence="2">
    <location>
        <begin position="19"/>
        <end position="215"/>
    </location>
</feature>